<sequence>MNKHCYRVIFSKTQQQFIVVSEIAKTAGQAKSEGKIRAEAESMKTLAKLTALFSPIPQSVFKPLSFALLCAWGLVSIQSAYANPTNSPLIIQADPTAQANQRPQVMEAANGIPQVNIQTPNQQGLSYNRYSQFDVDKKGAILNNSRKDTQTQLGGWVQANPYLAGGEAKVIVNEVNSNKPSQLKGYVEVAGQKADVIIANPSGLHCEGCGVINADRVTLTTGKPQLKQGHLDHFVVEKGKVTVSGKGLDNSQSNYTDIIAREAEINAGVWSKKAVNVTTGKNKVSKNNDAVQIIHSKSQNNQKEENVTEYALDVSNLGGMYAEKIHLIGTEAGLGVRNAGHIGASAGDVVIDVNGKIVNQHRIQAQQHVILNAKGDKGTIDNMASAQVLANQGRINVQAEKTLNQSGVIGAKQQIAVQAEAITQSKTGEIQGGEVRLTAQGQVVNRGLINSKVEDDTPAKTVIKADKIENVGTGRIYGDHVALMADSLHNHDETTEITSSPIIAARKRLDLGVKQITNQNHQYSGNTTGATALYSDGTLHVGAGLDAQDKVMGQAEVLNNHSALIESQGNMQLNVAKIHNTNDFFATELQVVLEKEVDWHYIVPQGVAESELRFDTRLLHWRNQSRGRNGWVVNSKPKAIHKPHNGDVQSNYLPEVNQCMNGTQGAGCEFLIDSYYFPHDPAWQYFAIKPSIRDNVASLLNEAKVPVAPIAPVEPVAPTNPNANAQQEYEEKLAQYHQQKVVYDNAYQVYLQEKAHFDEKVKPAYLQWVKDNENHFTELSHAIGQHNQRRASAAGRDYRSYWSHRVNRQVVKEDVVIQTQAGAILAGGDLKIDTQQFVNDKSRVLAGGQLQLQGDLLQRQADGLQFTESYGSKYYSYLRKRKSKTSSGRNKYQRRNERWYSGLLSNTQKSITLPVANVFEQYEFDQDSLVIKSTGEHLALPNSSLYKLNPAAESHVLVETDSAFTNRKKWLSSDYMFNMLRADHNLVHKRLGDGYYEQRLIRDQINQLTGRQFLGNHQDMETQYKALMDNGITFAKKFHLTPGISLSPEQVAQLTSDIVWFEQQTVTLPDGGTQQVLAPRVYAVVQKGDVTSQGTLLSANHVDLHAHTIRNQGTIAGRKIAILENQQLTNLGTLTGDLVHIQTDGDVINQGNIRAEHALSLDVGGDLIQQSTTQTSHVNAGHYRQSDTHLDRKALLHVTGKEGTLQVSAKNIQLIGADILNEGLGDTTITAKNQLKLTALETVKEEKIGHGDHYRHERVQDVIVSHVKGAGDVKLQAYNIATEGAKFESAKKLTALAENDLVLNAAVKRLDYDEYHHTKSGSFISKTKQTSYDAINASTHQGSQLMAQDIVLQAGNQLNSAGLVVKAKQAIQADAKTIELGTVTDQRHETHWSKRSKSGLAASAKGGVATVGYQRSNAGSHHNTFDETLKVSHLAAEGNIRLNANDALTLNATQLQAEQDIYLVGKTVDINAVDETHRNHYSRYSKASGIGINMVYNPIAVGRDKYQQREQQGATKGIVGQITGIKAITDTVEMTARGLMPYIKHQRSQANQFGEQTIAKTAEIDSKGDLKIFATGGDITTQGSQISVGKKAEFNATGNVNFDVATDRYRQNADAASRAAELNGLNKYVAGIATSRQRGNQLLHEEKGTLISVGGDSQVIAQEGNITGKGLSLVSEGKNELKAKGNVILETARTEQNGAQGRKSHGIGELTTSETEHFFGYHRERYNQEGDTLTHQGSQIASLNSHVKIEAGQDYRQVSSSLLAKDTLDVTAQNLYFDATHNLQRHQQSQSDLKIGQFSRIKSPIIDMIQTTERLVKNKAASDRLKVANAMGLAAQGYALYDNINKMANQRYSSAYLLRVESGVGVTHSRQKQEVEMRISQGNLLNATHIHLNAGRDKTASTSAEVGNIRLTHTTLASRDDKGQRIAGSTLSLTGRQIDIQAGESRTKERSRGQNIGAEVGAFAQVGAQSGMGAYATLGGGNQKVNGDSLSYHNSQLDSEHVTLRSRQDMHLVGAKVQGKRVDIEAGGNLHIESRQDESRFDSRSTQAGVNAEVSFGNAWSANGNVSAERGKSNYKQVRELSGIMAEEGGYHVTAENVHLKGSVIASTNPAQSELTTNRFSFEDIKNESSYSASSASISGGYSKGREYYRDADTHKVVSAGSKNAEFIAGKKGANFNAGLPMHSEGSEESLTKATLTAGRITLNKDSQPIETTADALGINTDLSQAQREVSKPKDVTQLLAEQKEIAKAVGEIKSAVEIYTSNQQEEAELAVKRAKKALAQAEQSNDTVEIARHKLAELEAKRELGKWHDGGSTKQAIDTVTILFTSVLAGKGEVATAVSTLSPTMNKLIADNTNDKVSNALAHAVWGAIEAHAAGGSAIQGALISSGAELVAPKIAEILYGKTESELNADEKANIISLISLGGGVASGLLSSSGNSVEILSHSAIGSEIAKNTVTNNYLSDWQKSLKQQELVECQGRLRCEIQTRLYWLAVDTGQDVSFGAGMVASIPEGVLDTFKGVIDFAQSPVETLDALYQMVKDGQLVDNMKESYLQRINKLRTEFENAGAEGSFNAGREFGALLQDTVGILIGGVGSAKATKQLMNITKHQVDNMLGDLHVAMKGNRHHFSTLSCSFRGDMEVKTAQGYKAISQIKVGDNVFAKNALTGLITYQKVKAHYSNPYDYTVYVDVIDTEGRKSQTIVSNKIHPFFVQVLEGNPPISSEGHDYAGEIAKGQWVDAQHLQKGYRLLSEDGKWQEVKQVVIKPEQLIAYNLAVENDHTYFVKAPQGADGVWVHNDCWHALPDNAKSVGKIDGYKAFEIKDKDGNDIIVLQKDINRFETVNHKKGVDPHFNRLSQLIDAETGRYLSTDNPVDGLYNRSYLRSETLQKVYANYEKLDNGDYWDIVNRKIIEGPIDIGHVYGWEHRRLSLAAKELNWSQKQLNDYVNARPENFKLENMHRNRSHVDEMPGKNDIDRIIRDMKKYEKGDN</sequence>
<dbReference type="GO" id="GO:0003824">
    <property type="term" value="F:catalytic activity"/>
    <property type="evidence" value="ECO:0007669"/>
    <property type="project" value="UniProtKB-ARBA"/>
</dbReference>
<dbReference type="GO" id="GO:0090729">
    <property type="term" value="F:toxin activity"/>
    <property type="evidence" value="ECO:0007669"/>
    <property type="project" value="UniProtKB-KW"/>
</dbReference>
<evidence type="ECO:0000256" key="5">
    <source>
        <dbReference type="SAM" id="Coils"/>
    </source>
</evidence>
<dbReference type="Gene3D" id="2.160.20.10">
    <property type="entry name" value="Single-stranded right-handed beta-helix, Pectin lyase-like"/>
    <property type="match status" value="1"/>
</dbReference>
<dbReference type="Pfam" id="PF04829">
    <property type="entry name" value="PT-VENN"/>
    <property type="match status" value="1"/>
</dbReference>
<comment type="caution">
    <text evidence="7">The sequence shown here is derived from an EMBL/GenBank/DDBJ whole genome shotgun (WGS) entry which is preliminary data.</text>
</comment>
<dbReference type="NCBIfam" id="TIGR01901">
    <property type="entry name" value="adhes_NPXG"/>
    <property type="match status" value="1"/>
</dbReference>
<dbReference type="InterPro" id="IPR026835">
    <property type="entry name" value="YqcG_C"/>
</dbReference>
<evidence type="ECO:0000313" key="7">
    <source>
        <dbReference type="EMBL" id="NNI78947.1"/>
    </source>
</evidence>
<dbReference type="InterPro" id="IPR008638">
    <property type="entry name" value="FhaB/CdiA-like_TPS"/>
</dbReference>
<dbReference type="SUPFAM" id="SSF51294">
    <property type="entry name" value="Hedgehog/intein (Hint) domain"/>
    <property type="match status" value="1"/>
</dbReference>
<evidence type="ECO:0000256" key="4">
    <source>
        <dbReference type="ARBA" id="ARBA00023026"/>
    </source>
</evidence>
<dbReference type="Pfam" id="PF13332">
    <property type="entry name" value="Fil_haemagg_2"/>
    <property type="match status" value="4"/>
</dbReference>
<dbReference type="Pfam" id="PF14410">
    <property type="entry name" value="GH-E"/>
    <property type="match status" value="1"/>
</dbReference>
<keyword evidence="3" id="KW-1266">Target cell cytoplasm</keyword>
<dbReference type="InterPro" id="IPR011050">
    <property type="entry name" value="Pectin_lyase_fold/virulence"/>
</dbReference>
<dbReference type="Pfam" id="PF07591">
    <property type="entry name" value="PT-HINT"/>
    <property type="match status" value="2"/>
</dbReference>
<evidence type="ECO:0000313" key="8">
    <source>
        <dbReference type="Proteomes" id="UP000540079"/>
    </source>
</evidence>
<dbReference type="EMBL" id="PPVL01000004">
    <property type="protein sequence ID" value="NNI78947.1"/>
    <property type="molecule type" value="Genomic_DNA"/>
</dbReference>
<keyword evidence="4" id="KW-0843">Virulence</keyword>
<keyword evidence="2" id="KW-0800">Toxin</keyword>
<protein>
    <submittedName>
        <fullName evidence="7">Filamentous hemagglutinin N-terminal domain-containing protein</fullName>
    </submittedName>
</protein>
<dbReference type="InterPro" id="IPR030934">
    <property type="entry name" value="Intein_C"/>
</dbReference>
<dbReference type="NCBIfam" id="TIGR01443">
    <property type="entry name" value="intein_Cterm"/>
    <property type="match status" value="1"/>
</dbReference>
<reference evidence="7 8" key="1">
    <citation type="journal article" date="2018" name="Front. Microbiol.">
        <title>Genetic and Phylogenetic Characteristics of Pasteurella multocida Isolates From Different Host Species.</title>
        <authorList>
            <person name="Peng Z."/>
            <person name="Liang W."/>
            <person name="Wang F."/>
            <person name="Xu Z."/>
            <person name="Xie Z."/>
            <person name="Lian Z."/>
            <person name="Hua L."/>
            <person name="Zhou R."/>
            <person name="Chen H."/>
            <person name="Wu B."/>
        </authorList>
    </citation>
    <scope>NUCLEOTIDE SEQUENCE [LARGE SCALE GENOMIC DNA]</scope>
    <source>
        <strain evidence="7 8">HNA06</strain>
    </source>
</reference>
<keyword evidence="5" id="KW-0175">Coiled coil</keyword>
<dbReference type="SUPFAM" id="SSF51126">
    <property type="entry name" value="Pectin lyase-like"/>
    <property type="match status" value="1"/>
</dbReference>
<dbReference type="InterPro" id="IPR036844">
    <property type="entry name" value="Hint_dom_sf"/>
</dbReference>
<dbReference type="InterPro" id="IPR024973">
    <property type="entry name" value="ESPR"/>
</dbReference>
<comment type="subcellular location">
    <subcellularLocation>
        <location evidence="1">Target cell</location>
        <location evidence="1">Target cell cytoplasm</location>
    </subcellularLocation>
</comment>
<gene>
    <name evidence="7" type="ORF">C2800_05860</name>
</gene>
<dbReference type="InterPro" id="IPR006914">
    <property type="entry name" value="VENN_dom"/>
</dbReference>
<organism evidence="7 8">
    <name type="scientific">Pasteurella multocida</name>
    <dbReference type="NCBI Taxonomy" id="747"/>
    <lineage>
        <taxon>Bacteria</taxon>
        <taxon>Pseudomonadati</taxon>
        <taxon>Pseudomonadota</taxon>
        <taxon>Gammaproteobacteria</taxon>
        <taxon>Pasteurellales</taxon>
        <taxon>Pasteurellaceae</taxon>
        <taxon>Pasteurella</taxon>
    </lineage>
</organism>
<dbReference type="Proteomes" id="UP000540079">
    <property type="component" value="Unassembled WGS sequence"/>
</dbReference>
<evidence type="ECO:0000256" key="2">
    <source>
        <dbReference type="ARBA" id="ARBA00022656"/>
    </source>
</evidence>
<feature type="domain" description="Filamentous haemagglutinin FhaB/tRNA nuclease CdiA-like TPS" evidence="6">
    <location>
        <begin position="109"/>
        <end position="229"/>
    </location>
</feature>
<name>A0A849CIN6_PASMD</name>
<evidence type="ECO:0000256" key="1">
    <source>
        <dbReference type="ARBA" id="ARBA00004219"/>
    </source>
</evidence>
<dbReference type="Pfam" id="PF05860">
    <property type="entry name" value="TPS"/>
    <property type="match status" value="1"/>
</dbReference>
<dbReference type="InterPro" id="IPR012334">
    <property type="entry name" value="Pectin_lyas_fold"/>
</dbReference>
<dbReference type="Pfam" id="PF13018">
    <property type="entry name" value="ESPR"/>
    <property type="match status" value="1"/>
</dbReference>
<accession>A0A849CIN6</accession>
<dbReference type="SMART" id="SM00912">
    <property type="entry name" value="Haemagg_act"/>
    <property type="match status" value="1"/>
</dbReference>
<dbReference type="RefSeq" id="WP_014668087.1">
    <property type="nucleotide sequence ID" value="NZ_CP090428.1"/>
</dbReference>
<dbReference type="InterPro" id="IPR025157">
    <property type="entry name" value="Hemagglutinin_rpt"/>
</dbReference>
<evidence type="ECO:0000256" key="3">
    <source>
        <dbReference type="ARBA" id="ARBA00022913"/>
    </source>
</evidence>
<evidence type="ECO:0000259" key="6">
    <source>
        <dbReference type="SMART" id="SM00912"/>
    </source>
</evidence>
<dbReference type="CDD" id="cd00081">
    <property type="entry name" value="Hint"/>
    <property type="match status" value="1"/>
</dbReference>
<proteinExistence type="predicted"/>
<dbReference type="Gene3D" id="2.170.16.10">
    <property type="entry name" value="Hedgehog/Intein (Hint) domain"/>
    <property type="match status" value="1"/>
</dbReference>
<feature type="coiled-coil region" evidence="5">
    <location>
        <begin position="2263"/>
        <end position="2302"/>
    </location>
</feature>